<dbReference type="EMBL" id="MVBM01000001">
    <property type="protein sequence ID" value="OOK82931.1"/>
    <property type="molecule type" value="Genomic_DNA"/>
</dbReference>
<dbReference type="Proteomes" id="UP000188532">
    <property type="component" value="Unassembled WGS sequence"/>
</dbReference>
<comment type="caution">
    <text evidence="2">The sequence shown here is derived from an EMBL/GenBank/DDBJ whole genome shotgun (WGS) entry which is preliminary data.</text>
</comment>
<name>A0A1V3XYK3_MYCKA</name>
<evidence type="ECO:0000313" key="1">
    <source>
        <dbReference type="EMBL" id="OOK82931.1"/>
    </source>
</evidence>
<gene>
    <name evidence="2" type="ORF">BZL29_1413</name>
    <name evidence="1" type="ORF">BZL30_0416</name>
</gene>
<accession>A0A1V3XYK3</accession>
<dbReference type="EMBL" id="MVBN01000001">
    <property type="protein sequence ID" value="OOK84323.1"/>
    <property type="molecule type" value="Genomic_DNA"/>
</dbReference>
<organism evidence="2 3">
    <name type="scientific">Mycobacterium kansasii</name>
    <dbReference type="NCBI Taxonomy" id="1768"/>
    <lineage>
        <taxon>Bacteria</taxon>
        <taxon>Bacillati</taxon>
        <taxon>Actinomycetota</taxon>
        <taxon>Actinomycetes</taxon>
        <taxon>Mycobacteriales</taxon>
        <taxon>Mycobacteriaceae</taxon>
        <taxon>Mycobacterium</taxon>
    </lineage>
</organism>
<evidence type="ECO:0000313" key="2">
    <source>
        <dbReference type="EMBL" id="OOK84323.1"/>
    </source>
</evidence>
<evidence type="ECO:0000313" key="4">
    <source>
        <dbReference type="Proteomes" id="UP000189229"/>
    </source>
</evidence>
<protein>
    <submittedName>
        <fullName evidence="2">Uncharacterized protein</fullName>
    </submittedName>
</protein>
<dbReference type="Proteomes" id="UP000189229">
    <property type="component" value="Unassembled WGS sequence"/>
</dbReference>
<reference evidence="3 4" key="1">
    <citation type="submission" date="2017-02" db="EMBL/GenBank/DDBJ databases">
        <title>Complete genome sequences of Mycobacterium kansasii strains isolated from rhesus macaques.</title>
        <authorList>
            <person name="Panda A."/>
            <person name="Nagaraj S."/>
            <person name="Zhao X."/>
            <person name="Tettelin H."/>
            <person name="Detolla L.J."/>
        </authorList>
    </citation>
    <scope>NUCLEOTIDE SEQUENCE [LARGE SCALE GENOMIC DNA]</scope>
    <source>
        <strain evidence="2 3">11-3469</strain>
        <strain evidence="1 4">11-3813</strain>
    </source>
</reference>
<proteinExistence type="predicted"/>
<sequence length="53" mass="5884">MGVPPGFSFIETETTTTAIGVSCAWLQCRGYQPAFKKGIPQGAQRIRLWKRAQ</sequence>
<evidence type="ECO:0000313" key="3">
    <source>
        <dbReference type="Proteomes" id="UP000188532"/>
    </source>
</evidence>
<dbReference type="AlphaFoldDB" id="A0A1V3XYK3"/>